<evidence type="ECO:0000313" key="2">
    <source>
        <dbReference type="EMBL" id="EFJ23687.1"/>
    </source>
</evidence>
<accession>D8RUZ9</accession>
<protein>
    <recommendedName>
        <fullName evidence="4">Rx N-terminal domain-containing protein</fullName>
    </recommendedName>
</protein>
<feature type="coiled-coil region" evidence="1">
    <location>
        <begin position="19"/>
        <end position="46"/>
    </location>
</feature>
<dbReference type="EMBL" id="GL377591">
    <property type="protein sequence ID" value="EFJ23687.1"/>
    <property type="molecule type" value="Genomic_DNA"/>
</dbReference>
<keyword evidence="1" id="KW-0175">Coiled coil</keyword>
<dbReference type="KEGG" id="smo:SELMODRAFT_415092"/>
<dbReference type="InParanoid" id="D8RUZ9"/>
<evidence type="ECO:0008006" key="4">
    <source>
        <dbReference type="Google" id="ProtNLM"/>
    </source>
</evidence>
<keyword evidence="3" id="KW-1185">Reference proteome</keyword>
<proteinExistence type="predicted"/>
<reference evidence="2 3" key="1">
    <citation type="journal article" date="2011" name="Science">
        <title>The Selaginella genome identifies genetic changes associated with the evolution of vascular plants.</title>
        <authorList>
            <person name="Banks J.A."/>
            <person name="Nishiyama T."/>
            <person name="Hasebe M."/>
            <person name="Bowman J.L."/>
            <person name="Gribskov M."/>
            <person name="dePamphilis C."/>
            <person name="Albert V.A."/>
            <person name="Aono N."/>
            <person name="Aoyama T."/>
            <person name="Ambrose B.A."/>
            <person name="Ashton N.W."/>
            <person name="Axtell M.J."/>
            <person name="Barker E."/>
            <person name="Barker M.S."/>
            <person name="Bennetzen J.L."/>
            <person name="Bonawitz N.D."/>
            <person name="Chapple C."/>
            <person name="Cheng C."/>
            <person name="Correa L.G."/>
            <person name="Dacre M."/>
            <person name="DeBarry J."/>
            <person name="Dreyer I."/>
            <person name="Elias M."/>
            <person name="Engstrom E.M."/>
            <person name="Estelle M."/>
            <person name="Feng L."/>
            <person name="Finet C."/>
            <person name="Floyd S.K."/>
            <person name="Frommer W.B."/>
            <person name="Fujita T."/>
            <person name="Gramzow L."/>
            <person name="Gutensohn M."/>
            <person name="Harholt J."/>
            <person name="Hattori M."/>
            <person name="Heyl A."/>
            <person name="Hirai T."/>
            <person name="Hiwatashi Y."/>
            <person name="Ishikawa M."/>
            <person name="Iwata M."/>
            <person name="Karol K.G."/>
            <person name="Koehler B."/>
            <person name="Kolukisaoglu U."/>
            <person name="Kubo M."/>
            <person name="Kurata T."/>
            <person name="Lalonde S."/>
            <person name="Li K."/>
            <person name="Li Y."/>
            <person name="Litt A."/>
            <person name="Lyons E."/>
            <person name="Manning G."/>
            <person name="Maruyama T."/>
            <person name="Michael T.P."/>
            <person name="Mikami K."/>
            <person name="Miyazaki S."/>
            <person name="Morinaga S."/>
            <person name="Murata T."/>
            <person name="Mueller-Roeber B."/>
            <person name="Nelson D.R."/>
            <person name="Obara M."/>
            <person name="Oguri Y."/>
            <person name="Olmstead R.G."/>
            <person name="Onodera N."/>
            <person name="Petersen B.L."/>
            <person name="Pils B."/>
            <person name="Prigge M."/>
            <person name="Rensing S.A."/>
            <person name="Riano-Pachon D.M."/>
            <person name="Roberts A.W."/>
            <person name="Sato Y."/>
            <person name="Scheller H.V."/>
            <person name="Schulz B."/>
            <person name="Schulz C."/>
            <person name="Shakirov E.V."/>
            <person name="Shibagaki N."/>
            <person name="Shinohara N."/>
            <person name="Shippen D.E."/>
            <person name="Soerensen I."/>
            <person name="Sotooka R."/>
            <person name="Sugimoto N."/>
            <person name="Sugita M."/>
            <person name="Sumikawa N."/>
            <person name="Tanurdzic M."/>
            <person name="Theissen G."/>
            <person name="Ulvskov P."/>
            <person name="Wakazuki S."/>
            <person name="Weng J.K."/>
            <person name="Willats W.W."/>
            <person name="Wipf D."/>
            <person name="Wolf P.G."/>
            <person name="Yang L."/>
            <person name="Zimmer A.D."/>
            <person name="Zhu Q."/>
            <person name="Mitros T."/>
            <person name="Hellsten U."/>
            <person name="Loque D."/>
            <person name="Otillar R."/>
            <person name="Salamov A."/>
            <person name="Schmutz J."/>
            <person name="Shapiro H."/>
            <person name="Lindquist E."/>
            <person name="Lucas S."/>
            <person name="Rokhsar D."/>
            <person name="Grigoriev I.V."/>
        </authorList>
    </citation>
    <scope>NUCLEOTIDE SEQUENCE [LARGE SCALE GENOMIC DNA]</scope>
</reference>
<dbReference type="Proteomes" id="UP000001514">
    <property type="component" value="Unassembled WGS sequence"/>
</dbReference>
<dbReference type="HOGENOM" id="CLU_1386265_0_0_1"/>
<name>D8RUZ9_SELML</name>
<evidence type="ECO:0000313" key="3">
    <source>
        <dbReference type="Proteomes" id="UP000001514"/>
    </source>
</evidence>
<evidence type="ECO:0000256" key="1">
    <source>
        <dbReference type="SAM" id="Coils"/>
    </source>
</evidence>
<sequence>MAAALAPLGSLSIPDKHHMSEWERDVKQLRAAFEKLEDVVAEAVSLRQKLPEASEPLLSSIFRCTEGVASSSAPLLSYRDRERVAEKLFTSQSVSETWEESLQMGNFLNGLCRDVLLPCYEKEAVVVAARTRPKGDPARPSTCLDPVGSVTVLTIVVTIFVWSIITMSDVSSRALNFRNVRGWFVQGYAGTRGEWPL</sequence>
<gene>
    <name evidence="2" type="ORF">SELMODRAFT_415092</name>
</gene>
<dbReference type="Gramene" id="EFJ23687">
    <property type="protein sequence ID" value="EFJ23687"/>
    <property type="gene ID" value="SELMODRAFT_415092"/>
</dbReference>
<dbReference type="AlphaFoldDB" id="D8RUZ9"/>
<organism evidence="3">
    <name type="scientific">Selaginella moellendorffii</name>
    <name type="common">Spikemoss</name>
    <dbReference type="NCBI Taxonomy" id="88036"/>
    <lineage>
        <taxon>Eukaryota</taxon>
        <taxon>Viridiplantae</taxon>
        <taxon>Streptophyta</taxon>
        <taxon>Embryophyta</taxon>
        <taxon>Tracheophyta</taxon>
        <taxon>Lycopodiopsida</taxon>
        <taxon>Selaginellales</taxon>
        <taxon>Selaginellaceae</taxon>
        <taxon>Selaginella</taxon>
    </lineage>
</organism>